<dbReference type="InterPro" id="IPR044974">
    <property type="entry name" value="Disease_R_plants"/>
</dbReference>
<dbReference type="RefSeq" id="XP_056686004.1">
    <property type="nucleotide sequence ID" value="XM_056830026.1"/>
</dbReference>
<dbReference type="Gene3D" id="1.20.5.4130">
    <property type="match status" value="1"/>
</dbReference>
<evidence type="ECO:0000313" key="8">
    <source>
        <dbReference type="RefSeq" id="XP_056686004.1"/>
    </source>
</evidence>
<keyword evidence="3" id="KW-0611">Plant defense</keyword>
<feature type="domain" description="Disease resistance R13L4/SHOC-2-like LRR" evidence="6">
    <location>
        <begin position="524"/>
        <end position="787"/>
    </location>
</feature>
<organism evidence="7 8">
    <name type="scientific">Spinacia oleracea</name>
    <name type="common">Spinach</name>
    <dbReference type="NCBI Taxonomy" id="3562"/>
    <lineage>
        <taxon>Eukaryota</taxon>
        <taxon>Viridiplantae</taxon>
        <taxon>Streptophyta</taxon>
        <taxon>Embryophyta</taxon>
        <taxon>Tracheophyta</taxon>
        <taxon>Spermatophyta</taxon>
        <taxon>Magnoliopsida</taxon>
        <taxon>eudicotyledons</taxon>
        <taxon>Gunneridae</taxon>
        <taxon>Pentapetalae</taxon>
        <taxon>Caryophyllales</taxon>
        <taxon>Chenopodiaceae</taxon>
        <taxon>Chenopodioideae</taxon>
        <taxon>Anserineae</taxon>
        <taxon>Spinacia</taxon>
    </lineage>
</organism>
<keyword evidence="2" id="KW-0547">Nucleotide-binding</keyword>
<reference evidence="8" key="2">
    <citation type="submission" date="2025-08" db="UniProtKB">
        <authorList>
            <consortium name="RefSeq"/>
        </authorList>
    </citation>
    <scope>IDENTIFICATION</scope>
    <source>
        <tissue evidence="8">Leaf</tissue>
    </source>
</reference>
<accession>A0ABM3QRL8</accession>
<evidence type="ECO:0000259" key="6">
    <source>
        <dbReference type="Pfam" id="PF23598"/>
    </source>
</evidence>
<evidence type="ECO:0000259" key="5">
    <source>
        <dbReference type="Pfam" id="PF18052"/>
    </source>
</evidence>
<evidence type="ECO:0000256" key="3">
    <source>
        <dbReference type="ARBA" id="ARBA00022821"/>
    </source>
</evidence>
<dbReference type="SUPFAM" id="SSF52540">
    <property type="entry name" value="P-loop containing nucleoside triphosphate hydrolases"/>
    <property type="match status" value="1"/>
</dbReference>
<sequence>MAVEAVVSVIIQKVIDLLRQESINFDKVVDQVEDIRIELRKMRGFLTDAEERQENDAEERQENEAKKWAGKYLETVYNVEDIVESYVRIVHKKKKKKKSSLFQNYGFYFHDLTACQKLRKRMKQEKENVKKLKEERPGCVEDASLRGISFGEEQKQLVLDITSEQNLDNLSDNKLKRMLSGLYEDDSNFVGFKDDEKSLLKWLTDMDCKIIVVVGPLGSGKTTLVKRIYNHKSIKEQFACHAWLNVSEERDFKDVLLKVCNQVNKKRDNELAVVEEGKLKERLCVLLQAKGRSKSKGVEWWSLLVKTEKESWEGDAQLLELQQLSDNDSWELFLKSLRKEEGSSVISRNTSLRNQILEKCQGLPLNIVLLGGFLSTKKMVIAEWTRLFRNWGSTDISLLGYADLPAHDKLCLLYLTLFPKEFDLIVSKKNTSAMASRGISTTPTKIGGRLGEISLFHIHDMSNNNPTIPWVRRFVEYTDIKDYNSESGFQNLRSYLSFNFQRYDTPARGVENFLRRIIGTGSKGFGLLRVLDLEGVYKPILPTTLKHLFQLRYLGLRWTFLDSLPESVGDLPYLETLDLKRTYINTLPTSVWKLKHLRHLNLPQVRMQHPNSQLLTLWGLLIDDGYNMENELEQLVDLRELAAGMDYKLNSSSIIKLDIKGQNGSPFQPWFEPLARIEQPYSLKIVRTAEPSTQKGRVSPYIRVLTLSISNLQEDPMEILSQLQCLSVLRLLAQSYTGQKMHCPENGFSNLRVLKLWMLNKLEEWVVDQGGMPKIKELNIRCCQKLKELPGELQKRTTFKELILTNMPEEFEKNVREKISEHTNIQTNKYVFTPLPWEKEPELWQI</sequence>
<dbReference type="InterPro" id="IPR032675">
    <property type="entry name" value="LRR_dom_sf"/>
</dbReference>
<feature type="domain" description="Disease resistance N-terminal" evidence="5">
    <location>
        <begin position="6"/>
        <end position="101"/>
    </location>
</feature>
<proteinExistence type="predicted"/>
<dbReference type="Pfam" id="PF18052">
    <property type="entry name" value="Rx_N"/>
    <property type="match status" value="1"/>
</dbReference>
<evidence type="ECO:0000259" key="4">
    <source>
        <dbReference type="Pfam" id="PF00931"/>
    </source>
</evidence>
<evidence type="ECO:0000313" key="7">
    <source>
        <dbReference type="Proteomes" id="UP000813463"/>
    </source>
</evidence>
<dbReference type="InterPro" id="IPR042197">
    <property type="entry name" value="Apaf_helical"/>
</dbReference>
<protein>
    <submittedName>
        <fullName evidence="8">Disease resistance protein At1g58400</fullName>
    </submittedName>
</protein>
<dbReference type="Gene3D" id="1.10.8.430">
    <property type="entry name" value="Helical domain of apoptotic protease-activating factors"/>
    <property type="match status" value="1"/>
</dbReference>
<dbReference type="InterPro" id="IPR002182">
    <property type="entry name" value="NB-ARC"/>
</dbReference>
<keyword evidence="7" id="KW-1185">Reference proteome</keyword>
<dbReference type="InterPro" id="IPR055414">
    <property type="entry name" value="LRR_R13L4/SHOC2-like"/>
</dbReference>
<dbReference type="PANTHER" id="PTHR23155:SF955">
    <property type="entry name" value="AAA+ ATPASE DOMAIN-CONTAINING PROTEIN"/>
    <property type="match status" value="1"/>
</dbReference>
<feature type="domain" description="NB-ARC" evidence="4">
    <location>
        <begin position="197"/>
        <end position="292"/>
    </location>
</feature>
<dbReference type="PRINTS" id="PR00364">
    <property type="entry name" value="DISEASERSIST"/>
</dbReference>
<gene>
    <name evidence="8" type="primary">LOC110805529</name>
</gene>
<dbReference type="SUPFAM" id="SSF52058">
    <property type="entry name" value="L domain-like"/>
    <property type="match status" value="1"/>
</dbReference>
<dbReference type="PANTHER" id="PTHR23155">
    <property type="entry name" value="DISEASE RESISTANCE PROTEIN RP"/>
    <property type="match status" value="1"/>
</dbReference>
<dbReference type="InterPro" id="IPR038005">
    <property type="entry name" value="RX-like_CC"/>
</dbReference>
<dbReference type="Gene3D" id="3.80.10.10">
    <property type="entry name" value="Ribonuclease Inhibitor"/>
    <property type="match status" value="1"/>
</dbReference>
<dbReference type="InterPro" id="IPR027417">
    <property type="entry name" value="P-loop_NTPase"/>
</dbReference>
<dbReference type="Gene3D" id="3.40.50.300">
    <property type="entry name" value="P-loop containing nucleotide triphosphate hydrolases"/>
    <property type="match status" value="1"/>
</dbReference>
<dbReference type="GeneID" id="110805529"/>
<dbReference type="Pfam" id="PF23598">
    <property type="entry name" value="LRR_14"/>
    <property type="match status" value="1"/>
</dbReference>
<dbReference type="CDD" id="cd14798">
    <property type="entry name" value="RX-CC_like"/>
    <property type="match status" value="1"/>
</dbReference>
<reference evidence="7" key="1">
    <citation type="journal article" date="2021" name="Nat. Commun.">
        <title>Genomic analyses provide insights into spinach domestication and the genetic basis of agronomic traits.</title>
        <authorList>
            <person name="Cai X."/>
            <person name="Sun X."/>
            <person name="Xu C."/>
            <person name="Sun H."/>
            <person name="Wang X."/>
            <person name="Ge C."/>
            <person name="Zhang Z."/>
            <person name="Wang Q."/>
            <person name="Fei Z."/>
            <person name="Jiao C."/>
            <person name="Wang Q."/>
        </authorList>
    </citation>
    <scope>NUCLEOTIDE SEQUENCE [LARGE SCALE GENOMIC DNA]</scope>
    <source>
        <strain evidence="7">cv. Varoflay</strain>
    </source>
</reference>
<evidence type="ECO:0000256" key="2">
    <source>
        <dbReference type="ARBA" id="ARBA00022741"/>
    </source>
</evidence>
<keyword evidence="1" id="KW-0677">Repeat</keyword>
<dbReference type="Proteomes" id="UP000813463">
    <property type="component" value="Chromosome 5"/>
</dbReference>
<dbReference type="Pfam" id="PF00931">
    <property type="entry name" value="NB-ARC"/>
    <property type="match status" value="1"/>
</dbReference>
<dbReference type="InterPro" id="IPR041118">
    <property type="entry name" value="Rx_N"/>
</dbReference>
<evidence type="ECO:0000256" key="1">
    <source>
        <dbReference type="ARBA" id="ARBA00022737"/>
    </source>
</evidence>
<name>A0ABM3QRL8_SPIOL</name>